<dbReference type="HOGENOM" id="CLU_2601216_0_0_6"/>
<dbReference type="STRING" id="1265313.HRUBRA_00040"/>
<organism evidence="1 2">
    <name type="scientific">Pseudohaliea rubra DSM 19751</name>
    <dbReference type="NCBI Taxonomy" id="1265313"/>
    <lineage>
        <taxon>Bacteria</taxon>
        <taxon>Pseudomonadati</taxon>
        <taxon>Pseudomonadota</taxon>
        <taxon>Gammaproteobacteria</taxon>
        <taxon>Cellvibrionales</taxon>
        <taxon>Halieaceae</taxon>
        <taxon>Pseudohaliea</taxon>
    </lineage>
</organism>
<dbReference type="OrthoDB" id="5740699at2"/>
<reference evidence="1 2" key="1">
    <citation type="journal article" date="2014" name="Genome Announc.">
        <title>Genome Sequence of Gammaproteobacterial Pseudohaliea rubra Type Strain DSM 19751, Isolated from Coastal Seawater of the Mediterranean Sea.</title>
        <authorList>
            <person name="Spring S."/>
            <person name="Fiebig A."/>
            <person name="Riedel T."/>
            <person name="Goker M."/>
            <person name="Klenk H.P."/>
        </authorList>
    </citation>
    <scope>NUCLEOTIDE SEQUENCE [LARGE SCALE GENOMIC DNA]</scope>
    <source>
        <strain evidence="1 2">DSM 19751</strain>
    </source>
</reference>
<name>A0A095VVH0_9GAMM</name>
<comment type="caution">
    <text evidence="1">The sequence shown here is derived from an EMBL/GenBank/DDBJ whole genome shotgun (WGS) entry which is preliminary data.</text>
</comment>
<gene>
    <name evidence="1" type="ORF">HRUBRA_00040</name>
</gene>
<dbReference type="AlphaFoldDB" id="A0A095VVH0"/>
<dbReference type="RefSeq" id="WP_035516064.1">
    <property type="nucleotide sequence ID" value="NZ_KN234760.1"/>
</dbReference>
<proteinExistence type="predicted"/>
<evidence type="ECO:0000313" key="1">
    <source>
        <dbReference type="EMBL" id="KGE05360.1"/>
    </source>
</evidence>
<accession>A0A095VVH0</accession>
<keyword evidence="2" id="KW-1185">Reference proteome</keyword>
<dbReference type="EMBL" id="AUVB01000001">
    <property type="protein sequence ID" value="KGE05360.1"/>
    <property type="molecule type" value="Genomic_DNA"/>
</dbReference>
<dbReference type="Proteomes" id="UP000029640">
    <property type="component" value="Unassembled WGS sequence"/>
</dbReference>
<evidence type="ECO:0000313" key="2">
    <source>
        <dbReference type="Proteomes" id="UP000029640"/>
    </source>
</evidence>
<sequence>MEQEVYVIRNQQGAYWSKGKEWVDGRDARQVARYRHHDEAVNTLVELSSKNVELRGRIEAAALSERGEPTLKPAPASAA</sequence>
<protein>
    <submittedName>
        <fullName evidence="1">Uncharacterized protein</fullName>
    </submittedName>
</protein>